<dbReference type="InterPro" id="IPR025197">
    <property type="entry name" value="DUF4116"/>
</dbReference>
<dbReference type="Proteomes" id="UP000006671">
    <property type="component" value="Unassembled WGS sequence"/>
</dbReference>
<evidence type="ECO:0000259" key="1">
    <source>
        <dbReference type="Pfam" id="PF13475"/>
    </source>
</evidence>
<dbReference type="VEuPathDB" id="AmoebaDB:NAEGRDRAFT_76272"/>
<protein>
    <submittedName>
        <fullName evidence="2">Predicted protein</fullName>
    </submittedName>
</protein>
<dbReference type="GeneID" id="8859778"/>
<evidence type="ECO:0000313" key="3">
    <source>
        <dbReference type="Proteomes" id="UP000006671"/>
    </source>
</evidence>
<proteinExistence type="predicted"/>
<organism evidence="3">
    <name type="scientific">Naegleria gruberi</name>
    <name type="common">Amoeba</name>
    <dbReference type="NCBI Taxonomy" id="5762"/>
    <lineage>
        <taxon>Eukaryota</taxon>
        <taxon>Discoba</taxon>
        <taxon>Heterolobosea</taxon>
        <taxon>Tetramitia</taxon>
        <taxon>Eutetramitia</taxon>
        <taxon>Vahlkampfiidae</taxon>
        <taxon>Naegleria</taxon>
    </lineage>
</organism>
<dbReference type="InParanoid" id="D2W4E1"/>
<gene>
    <name evidence="2" type="ORF">NAEGRDRAFT_76272</name>
</gene>
<accession>D2W4E1</accession>
<evidence type="ECO:0000313" key="2">
    <source>
        <dbReference type="EMBL" id="EFC36063.1"/>
    </source>
</evidence>
<reference evidence="2 3" key="1">
    <citation type="journal article" date="2010" name="Cell">
        <title>The genome of Naegleria gruberi illuminates early eukaryotic versatility.</title>
        <authorList>
            <person name="Fritz-Laylin L.K."/>
            <person name="Prochnik S.E."/>
            <person name="Ginger M.L."/>
            <person name="Dacks J.B."/>
            <person name="Carpenter M.L."/>
            <person name="Field M.C."/>
            <person name="Kuo A."/>
            <person name="Paredez A."/>
            <person name="Chapman J."/>
            <person name="Pham J."/>
            <person name="Shu S."/>
            <person name="Neupane R."/>
            <person name="Cipriano M."/>
            <person name="Mancuso J."/>
            <person name="Tu H."/>
            <person name="Salamov A."/>
            <person name="Lindquist E."/>
            <person name="Shapiro H."/>
            <person name="Lucas S."/>
            <person name="Grigoriev I.V."/>
            <person name="Cande W.Z."/>
            <person name="Fulton C."/>
            <person name="Rokhsar D.S."/>
            <person name="Dawson S.C."/>
        </authorList>
    </citation>
    <scope>NUCLEOTIDE SEQUENCE [LARGE SCALE GENOMIC DNA]</scope>
    <source>
        <strain evidence="2 3">NEG-M</strain>
    </source>
</reference>
<dbReference type="Pfam" id="PF13475">
    <property type="entry name" value="DUF4116"/>
    <property type="match status" value="2"/>
</dbReference>
<feature type="domain" description="DUF4116" evidence="1">
    <location>
        <begin position="140"/>
        <end position="177"/>
    </location>
</feature>
<dbReference type="AlphaFoldDB" id="D2W4E1"/>
<dbReference type="RefSeq" id="XP_002668807.1">
    <property type="nucleotide sequence ID" value="XM_002668761.1"/>
</dbReference>
<feature type="domain" description="DUF4116" evidence="1">
    <location>
        <begin position="89"/>
        <end position="122"/>
    </location>
</feature>
<sequence>MSEQPVASSYANLSMEEFITTEFINVNPEDIEYVFGVHDFPNNDDEYWMAKALEHSPTTYRFLSDRLKKKKEFIEKAIIDWDSKAEEVVKYFDSDLLGDRSIMTMAVRETTNCFQYASEELRDSKSFVMDTIDSCRMNGDSSFMYYISDKLKDDEDVIMAGIKQFSSAFGYASNRLRNNLNFAMDALTIDNYYHGRKEIGNYMTSNIRKQMDFFWMISSIQPLNNLCSNIYGIDVKRS</sequence>
<name>D2W4E1_NAEGR</name>
<dbReference type="KEGG" id="ngr:NAEGRDRAFT_76272"/>
<dbReference type="EMBL" id="GG738950">
    <property type="protein sequence ID" value="EFC36063.1"/>
    <property type="molecule type" value="Genomic_DNA"/>
</dbReference>
<keyword evidence="3" id="KW-1185">Reference proteome</keyword>